<evidence type="ECO:0000313" key="2">
    <source>
        <dbReference type="EMBL" id="WVZ08931.1"/>
    </source>
</evidence>
<sequence length="279" mass="30452">MIRGPRGIEGRNWAMRKPRVMVVRRCNLDLMQARGLSFCTHAEDPPTQHEFSETACYLYKLIPRISSHAVSFDSPLFVTPSSQKKKIIYTVAVSMENAISSSLARTKSEDVEETVTTTSVKSPPSAEDGGVLSRKSSKTAASPSGGGGRSTHIRRARSAQLKVDVDEVGSGVALSRASSASLGLSFSFTGFTLPPDEIADSKPFSDEDIPEDIEAGTHKPKFQTEHTLPIYLKATVKLHLAINATNRTCYMAINIAWSGSVLYKVSFQVMPMYKTTPSF</sequence>
<evidence type="ECO:0000256" key="1">
    <source>
        <dbReference type="SAM" id="MobiDB-lite"/>
    </source>
</evidence>
<organism evidence="2 3">
    <name type="scientific">Vigna mungo</name>
    <name type="common">Black gram</name>
    <name type="synonym">Phaseolus mungo</name>
    <dbReference type="NCBI Taxonomy" id="3915"/>
    <lineage>
        <taxon>Eukaryota</taxon>
        <taxon>Viridiplantae</taxon>
        <taxon>Streptophyta</taxon>
        <taxon>Embryophyta</taxon>
        <taxon>Tracheophyta</taxon>
        <taxon>Spermatophyta</taxon>
        <taxon>Magnoliopsida</taxon>
        <taxon>eudicotyledons</taxon>
        <taxon>Gunneridae</taxon>
        <taxon>Pentapetalae</taxon>
        <taxon>rosids</taxon>
        <taxon>fabids</taxon>
        <taxon>Fabales</taxon>
        <taxon>Fabaceae</taxon>
        <taxon>Papilionoideae</taxon>
        <taxon>50 kb inversion clade</taxon>
        <taxon>NPAAA clade</taxon>
        <taxon>indigoferoid/millettioid clade</taxon>
        <taxon>Phaseoleae</taxon>
        <taxon>Vigna</taxon>
    </lineage>
</organism>
<accession>A0AAQ3NH86</accession>
<protein>
    <submittedName>
        <fullName evidence="2">Uncharacterized protein</fullName>
    </submittedName>
</protein>
<name>A0AAQ3NH86_VIGMU</name>
<evidence type="ECO:0000313" key="3">
    <source>
        <dbReference type="Proteomes" id="UP001374535"/>
    </source>
</evidence>
<dbReference type="Proteomes" id="UP001374535">
    <property type="component" value="Chromosome 6"/>
</dbReference>
<feature type="region of interest" description="Disordered" evidence="1">
    <location>
        <begin position="102"/>
        <end position="158"/>
    </location>
</feature>
<dbReference type="AlphaFoldDB" id="A0AAQ3NH86"/>
<dbReference type="EMBL" id="CP144695">
    <property type="protein sequence ID" value="WVZ08931.1"/>
    <property type="molecule type" value="Genomic_DNA"/>
</dbReference>
<proteinExistence type="predicted"/>
<gene>
    <name evidence="2" type="ORF">V8G54_022277</name>
</gene>
<reference evidence="2 3" key="1">
    <citation type="journal article" date="2023" name="Life. Sci Alliance">
        <title>Evolutionary insights into 3D genome organization and epigenetic landscape of Vigna mungo.</title>
        <authorList>
            <person name="Junaid A."/>
            <person name="Singh B."/>
            <person name="Bhatia S."/>
        </authorList>
    </citation>
    <scope>NUCLEOTIDE SEQUENCE [LARGE SCALE GENOMIC DNA]</scope>
    <source>
        <strain evidence="2">Urdbean</strain>
    </source>
</reference>
<keyword evidence="3" id="KW-1185">Reference proteome</keyword>